<gene>
    <name evidence="4" type="ORF">HNQ86_002148</name>
</gene>
<dbReference type="RefSeq" id="WP_052394451.1">
    <property type="nucleotide sequence ID" value="NZ_JACHET010000001.1"/>
</dbReference>
<evidence type="ECO:0000313" key="4">
    <source>
        <dbReference type="EMBL" id="MBB6184803.1"/>
    </source>
</evidence>
<comment type="similarity">
    <text evidence="1">Belongs to the P-Pant transferase superfamily. Gsp/Sfp/HetI/AcpT family.</text>
</comment>
<dbReference type="Pfam" id="PF01648">
    <property type="entry name" value="ACPS"/>
    <property type="match status" value="1"/>
</dbReference>
<dbReference type="GO" id="GO:0008897">
    <property type="term" value="F:holo-[acyl-carrier-protein] synthase activity"/>
    <property type="evidence" value="ECO:0007669"/>
    <property type="project" value="InterPro"/>
</dbReference>
<dbReference type="OrthoDB" id="9808281at2"/>
<feature type="domain" description="4'-phosphopantetheinyl transferase" evidence="3">
    <location>
        <begin position="93"/>
        <end position="163"/>
    </location>
</feature>
<dbReference type="AlphaFoldDB" id="A0A841KGQ3"/>
<accession>A0A841KGQ3</accession>
<dbReference type="SUPFAM" id="SSF56214">
    <property type="entry name" value="4'-phosphopantetheinyl transferase"/>
    <property type="match status" value="2"/>
</dbReference>
<protein>
    <submittedName>
        <fullName evidence="4">4'-phosphopantetheinyl transferase</fullName>
        <ecNumber evidence="4">2.7.8.-</ecNumber>
    </submittedName>
</protein>
<evidence type="ECO:0000313" key="5">
    <source>
        <dbReference type="Proteomes" id="UP000560000"/>
    </source>
</evidence>
<dbReference type="InterPro" id="IPR008278">
    <property type="entry name" value="4-PPantetheinyl_Trfase_dom"/>
</dbReference>
<dbReference type="GO" id="GO:0019878">
    <property type="term" value="P:lysine biosynthetic process via aminoadipic acid"/>
    <property type="evidence" value="ECO:0007669"/>
    <property type="project" value="TreeGrafter"/>
</dbReference>
<organism evidence="4 5">
    <name type="scientific">Oleiagrimonas soli</name>
    <dbReference type="NCBI Taxonomy" id="1543381"/>
    <lineage>
        <taxon>Bacteria</taxon>
        <taxon>Pseudomonadati</taxon>
        <taxon>Pseudomonadota</taxon>
        <taxon>Gammaproteobacteria</taxon>
        <taxon>Lysobacterales</taxon>
        <taxon>Rhodanobacteraceae</taxon>
        <taxon>Oleiagrimonas</taxon>
    </lineage>
</organism>
<dbReference type="InterPro" id="IPR037143">
    <property type="entry name" value="4-PPantetheinyl_Trfase_dom_sf"/>
</dbReference>
<sequence>MTLFDTALPARASRDLSDDAVHVWRLPYRRGEGRAPLRRLLAAYLDTTSDRVQFHDGEHGRPVLRDAPTALDFNWSHSGDIALVAIARGLPQLGIDIEVSRPRPRALALAERFFAIDEHTRIAALPDTQRTDAFLRLWTAKEAVLKGLGEGLRYGLHRVAFRLVEGEPVAHAFDGPVGPPGAWQLHPLARPDFTACLAWRGAPRRVHWLHMTES</sequence>
<comment type="caution">
    <text evidence="4">The sequence shown here is derived from an EMBL/GenBank/DDBJ whole genome shotgun (WGS) entry which is preliminary data.</text>
</comment>
<dbReference type="InterPro" id="IPR050559">
    <property type="entry name" value="P-Pant_transferase_sf"/>
</dbReference>
<keyword evidence="2 4" id="KW-0808">Transferase</keyword>
<evidence type="ECO:0000259" key="3">
    <source>
        <dbReference type="Pfam" id="PF01648"/>
    </source>
</evidence>
<dbReference type="GO" id="GO:0000287">
    <property type="term" value="F:magnesium ion binding"/>
    <property type="evidence" value="ECO:0007669"/>
    <property type="project" value="InterPro"/>
</dbReference>
<name>A0A841KGQ3_9GAMM</name>
<evidence type="ECO:0000256" key="1">
    <source>
        <dbReference type="ARBA" id="ARBA00010990"/>
    </source>
</evidence>
<dbReference type="EC" id="2.7.8.-" evidence="4"/>
<dbReference type="GO" id="GO:0005829">
    <property type="term" value="C:cytosol"/>
    <property type="evidence" value="ECO:0007669"/>
    <property type="project" value="TreeGrafter"/>
</dbReference>
<proteinExistence type="inferred from homology"/>
<dbReference type="Gene3D" id="3.90.470.20">
    <property type="entry name" value="4'-phosphopantetheinyl transferase domain"/>
    <property type="match status" value="2"/>
</dbReference>
<dbReference type="PANTHER" id="PTHR12215:SF10">
    <property type="entry name" value="L-AMINOADIPATE-SEMIALDEHYDE DEHYDROGENASE-PHOSPHOPANTETHEINYL TRANSFERASE"/>
    <property type="match status" value="1"/>
</dbReference>
<evidence type="ECO:0000256" key="2">
    <source>
        <dbReference type="ARBA" id="ARBA00022679"/>
    </source>
</evidence>
<dbReference type="Proteomes" id="UP000560000">
    <property type="component" value="Unassembled WGS sequence"/>
</dbReference>
<reference evidence="4 5" key="1">
    <citation type="submission" date="2020-08" db="EMBL/GenBank/DDBJ databases">
        <title>Genomic Encyclopedia of Type Strains, Phase IV (KMG-IV): sequencing the most valuable type-strain genomes for metagenomic binning, comparative biology and taxonomic classification.</title>
        <authorList>
            <person name="Goeker M."/>
        </authorList>
    </citation>
    <scope>NUCLEOTIDE SEQUENCE [LARGE SCALE GENOMIC DNA]</scope>
    <source>
        <strain evidence="4 5">DSM 107085</strain>
    </source>
</reference>
<dbReference type="PANTHER" id="PTHR12215">
    <property type="entry name" value="PHOSPHOPANTETHEINE TRANSFERASE"/>
    <property type="match status" value="1"/>
</dbReference>
<dbReference type="EMBL" id="JACHET010000001">
    <property type="protein sequence ID" value="MBB6184803.1"/>
    <property type="molecule type" value="Genomic_DNA"/>
</dbReference>